<dbReference type="EMBL" id="JAVBVO010000005">
    <property type="protein sequence ID" value="MDZ5760489.1"/>
    <property type="molecule type" value="Genomic_DNA"/>
</dbReference>
<evidence type="ECO:0000259" key="1">
    <source>
        <dbReference type="Pfam" id="PF12146"/>
    </source>
</evidence>
<feature type="domain" description="Serine aminopeptidase S33" evidence="1">
    <location>
        <begin position="53"/>
        <end position="292"/>
    </location>
</feature>
<sequence length="334" mass="37413">MIKKIVLSLSLVLIAILAVFLVGNDYQMKEQRVSIPTTGGTLSAVITAPKKQKINGVVVFVHGDGPQEATQEGGYKPLMERFAKQGYASISWDKLGVGQSSGNWLSQSMDDRAKEVEQVIKWLKENKPEMVAKIGLWGASQAGWVIPKVLNSQEDITFSILVAPAINWQSQGKYNTMEELRAAGKSEQELQKAGVDFDAESELIKKNNSYQDYLKSGGEYDLSEDRYGFIQRNINSDASKDLEGVRSKISLVLAEKDQNVDSDETKRIYSQKIANGSLQVKVIKNAEHMMLNPKIAHSSFLIQTIGLFLPKYFLINEDYLNYCENSLKEQQEEF</sequence>
<dbReference type="PANTHER" id="PTHR43265:SF1">
    <property type="entry name" value="ESTERASE ESTD"/>
    <property type="match status" value="1"/>
</dbReference>
<dbReference type="InterPro" id="IPR053145">
    <property type="entry name" value="AB_hydrolase_Est10"/>
</dbReference>
<reference evidence="2" key="1">
    <citation type="submission" date="2023-08" db="EMBL/GenBank/DDBJ databases">
        <title>Genomic characterization of piscicolin 126 produced by Carnobacterium maltaromaticum CM22 strain isolated from salmon (Salmo salar).</title>
        <authorList>
            <person name="Gonzalez-Gragera E."/>
            <person name="Garcia-Lopez J.D."/>
            <person name="Teso-Perez C."/>
            <person name="Gimenez-Hernandez I."/>
            <person name="Peralta-Sanchez J.M."/>
            <person name="Valdivia E."/>
            <person name="Montalban-Lopez M."/>
            <person name="Martin-Platero A.M."/>
            <person name="Banos A."/>
            <person name="Martinez-Bueno M."/>
        </authorList>
    </citation>
    <scope>NUCLEOTIDE SEQUENCE</scope>
    <source>
        <strain evidence="2">CM22</strain>
    </source>
</reference>
<dbReference type="InterPro" id="IPR029058">
    <property type="entry name" value="AB_hydrolase_fold"/>
</dbReference>
<dbReference type="AlphaFoldDB" id="A0AAW9K0X1"/>
<dbReference type="SUPFAM" id="SSF53474">
    <property type="entry name" value="alpha/beta-Hydrolases"/>
    <property type="match status" value="1"/>
</dbReference>
<proteinExistence type="predicted"/>
<dbReference type="InterPro" id="IPR022742">
    <property type="entry name" value="Hydrolase_4"/>
</dbReference>
<name>A0AAW9K0X1_CARML</name>
<comment type="caution">
    <text evidence="2">The sequence shown here is derived from an EMBL/GenBank/DDBJ whole genome shotgun (WGS) entry which is preliminary data.</text>
</comment>
<protein>
    <submittedName>
        <fullName evidence="2">Alpha/beta hydrolase</fullName>
    </submittedName>
</protein>
<accession>A0AAW9K0X1</accession>
<dbReference type="PANTHER" id="PTHR43265">
    <property type="entry name" value="ESTERASE ESTD"/>
    <property type="match status" value="1"/>
</dbReference>
<dbReference type="GO" id="GO:0052689">
    <property type="term" value="F:carboxylic ester hydrolase activity"/>
    <property type="evidence" value="ECO:0007669"/>
    <property type="project" value="TreeGrafter"/>
</dbReference>
<dbReference type="Proteomes" id="UP001290462">
    <property type="component" value="Unassembled WGS sequence"/>
</dbReference>
<dbReference type="Gene3D" id="3.40.50.1820">
    <property type="entry name" value="alpha/beta hydrolase"/>
    <property type="match status" value="1"/>
</dbReference>
<gene>
    <name evidence="2" type="ORF">RAK27_17755</name>
</gene>
<organism evidence="2 3">
    <name type="scientific">Carnobacterium maltaromaticum</name>
    <name type="common">Carnobacterium piscicola</name>
    <dbReference type="NCBI Taxonomy" id="2751"/>
    <lineage>
        <taxon>Bacteria</taxon>
        <taxon>Bacillati</taxon>
        <taxon>Bacillota</taxon>
        <taxon>Bacilli</taxon>
        <taxon>Lactobacillales</taxon>
        <taxon>Carnobacteriaceae</taxon>
        <taxon>Carnobacterium</taxon>
    </lineage>
</organism>
<evidence type="ECO:0000313" key="3">
    <source>
        <dbReference type="Proteomes" id="UP001290462"/>
    </source>
</evidence>
<dbReference type="RefSeq" id="WP_015076287.1">
    <property type="nucleotide sequence ID" value="NZ_CP016844.1"/>
</dbReference>
<keyword evidence="2" id="KW-0378">Hydrolase</keyword>
<dbReference type="Pfam" id="PF12146">
    <property type="entry name" value="Hydrolase_4"/>
    <property type="match status" value="1"/>
</dbReference>
<evidence type="ECO:0000313" key="2">
    <source>
        <dbReference type="EMBL" id="MDZ5760489.1"/>
    </source>
</evidence>